<evidence type="ECO:0000256" key="10">
    <source>
        <dbReference type="ARBA" id="ARBA00032901"/>
    </source>
</evidence>
<evidence type="ECO:0000256" key="6">
    <source>
        <dbReference type="ARBA" id="ARBA00018546"/>
    </source>
</evidence>
<evidence type="ECO:0000256" key="7">
    <source>
        <dbReference type="ARBA" id="ARBA00022490"/>
    </source>
</evidence>
<dbReference type="GO" id="GO:0000224">
    <property type="term" value="F:peptide-N4-(N-acetyl-beta-glucosaminyl)asparagine amidase activity"/>
    <property type="evidence" value="ECO:0007669"/>
    <property type="project" value="UniProtKB-EC"/>
</dbReference>
<evidence type="ECO:0000256" key="5">
    <source>
        <dbReference type="ARBA" id="ARBA00012158"/>
    </source>
</evidence>
<dbReference type="GO" id="GO:0006516">
    <property type="term" value="P:glycoprotein catabolic process"/>
    <property type="evidence" value="ECO:0007669"/>
    <property type="project" value="TreeGrafter"/>
</dbReference>
<dbReference type="PANTHER" id="PTHR12143:SF19">
    <property type="entry name" value="PEPTIDE-N(4)-(N-ACETYL-BETA-GLUCOSAMINYL)ASPARAGINE AMIDASE"/>
    <property type="match status" value="1"/>
</dbReference>
<dbReference type="Pfam" id="PF01841">
    <property type="entry name" value="Transglut_core"/>
    <property type="match status" value="1"/>
</dbReference>
<keyword evidence="8" id="KW-0479">Metal-binding</keyword>
<dbReference type="Pfam" id="PF13905">
    <property type="entry name" value="Thioredoxin_8"/>
    <property type="match status" value="1"/>
</dbReference>
<reference evidence="13" key="1">
    <citation type="submission" date="2021-02" db="EMBL/GenBank/DDBJ databases">
        <authorList>
            <person name="Dougan E. K."/>
            <person name="Rhodes N."/>
            <person name="Thang M."/>
            <person name="Chan C."/>
        </authorList>
    </citation>
    <scope>NUCLEOTIDE SEQUENCE</scope>
</reference>
<gene>
    <name evidence="13" type="primary">PNG1</name>
    <name evidence="13" type="ORF">SNAT2548_LOCUS17708</name>
</gene>
<feature type="domain" description="F5/8 type C" evidence="11">
    <location>
        <begin position="219"/>
        <end position="365"/>
    </location>
</feature>
<evidence type="ECO:0000256" key="8">
    <source>
        <dbReference type="ARBA" id="ARBA00022723"/>
    </source>
</evidence>
<dbReference type="InterPro" id="IPR050883">
    <property type="entry name" value="PNGase"/>
</dbReference>
<evidence type="ECO:0000256" key="2">
    <source>
        <dbReference type="ARBA" id="ARBA00001947"/>
    </source>
</evidence>
<keyword evidence="7" id="KW-0963">Cytoplasm</keyword>
<proteinExistence type="inferred from homology"/>
<sequence length="671" mass="74700">MEALLGKTLLHGKGEVATPSLQGGVVALYFSAGWCPPCKGFTPQFRKVYDHVKSKNRAFDVVFVSSDRDENSFREYFSTMPWHALPFSDRPRQQQLSTMFGVRGIPAVVLLDASGRLLDSNARGKVMDPGFPLSLPRCIDLAAAELPEPQGSVQLLLRHQGAEYDIECEPSEGWEMLRMQIYSMIDVPSEQLKLFGLGLPKGQLDESVPLPRALARGIEAQKHSGLQLAKVPLDARRASSSWNDDKPGERHHTGTLDSASAWCAKKEDCNPWYQLDLGEVQNVAGVMLAARLDVGQWVTRFRVELSDSEDGPWTPADDGREFAGPSYASPVRAVFENGSQLARFVRVLPVSHQNHCSLRADVLLAAGDPDKPPVIVALGNFSAGDPFEPATPEVATDAMMEEQHLAMLQAKLSSLPPKLQHQVASLGTVQGYEKKQLQRQALDEVPVVDLDASVDPRESYEIAFLRMLVRWFKHEFFSWTNAPRCEHCGSTETKTVGRAEPTPEEQHFKANTVEVAACSKCGGQTRFPRYNDPAKLLQTRTGRCGEWANCFTLVCRSLGYEARHIHDWTDHVWTEIFSDSSKRWIHVDSCEAAVDAPLMYEKGWGKKLTYCIGFARDHVVDVSKRYTQNFEELLPRRTQCSEEAGTCMAPAWHLHGTCMGIYMASLVGPEP</sequence>
<dbReference type="PANTHER" id="PTHR12143">
    <property type="entry name" value="PEPTIDE N-GLYCANASE PNGASE -RELATED"/>
    <property type="match status" value="1"/>
</dbReference>
<dbReference type="SMART" id="SM00231">
    <property type="entry name" value="FA58C"/>
    <property type="match status" value="1"/>
</dbReference>
<dbReference type="OrthoDB" id="409136at2759"/>
<dbReference type="PROSITE" id="PS51352">
    <property type="entry name" value="THIOREDOXIN_2"/>
    <property type="match status" value="1"/>
</dbReference>
<dbReference type="EC" id="3.5.1.52" evidence="5"/>
<dbReference type="Gene3D" id="2.20.25.10">
    <property type="match status" value="1"/>
</dbReference>
<dbReference type="InterPro" id="IPR036249">
    <property type="entry name" value="Thioredoxin-like_sf"/>
</dbReference>
<dbReference type="InterPro" id="IPR008979">
    <property type="entry name" value="Galactose-bd-like_sf"/>
</dbReference>
<evidence type="ECO:0000313" key="14">
    <source>
        <dbReference type="Proteomes" id="UP000604046"/>
    </source>
</evidence>
<evidence type="ECO:0000313" key="13">
    <source>
        <dbReference type="EMBL" id="CAE7338305.1"/>
    </source>
</evidence>
<comment type="subcellular location">
    <subcellularLocation>
        <location evidence="3">Cytoplasm</location>
    </subcellularLocation>
</comment>
<evidence type="ECO:0000259" key="12">
    <source>
        <dbReference type="PROSITE" id="PS51352"/>
    </source>
</evidence>
<evidence type="ECO:0000256" key="3">
    <source>
        <dbReference type="ARBA" id="ARBA00004496"/>
    </source>
</evidence>
<dbReference type="Gene3D" id="3.10.620.30">
    <property type="match status" value="1"/>
</dbReference>
<dbReference type="SUPFAM" id="SSF52833">
    <property type="entry name" value="Thioredoxin-like"/>
    <property type="match status" value="1"/>
</dbReference>
<dbReference type="Gene3D" id="2.60.120.260">
    <property type="entry name" value="Galactose-binding domain-like"/>
    <property type="match status" value="1"/>
</dbReference>
<dbReference type="EMBL" id="CAJNDS010002120">
    <property type="protein sequence ID" value="CAE7338305.1"/>
    <property type="molecule type" value="Genomic_DNA"/>
</dbReference>
<dbReference type="SUPFAM" id="SSF49785">
    <property type="entry name" value="Galactose-binding domain-like"/>
    <property type="match status" value="1"/>
</dbReference>
<dbReference type="AlphaFoldDB" id="A0A812P917"/>
<dbReference type="InterPro" id="IPR012336">
    <property type="entry name" value="Thioredoxin-like_fold"/>
</dbReference>
<protein>
    <recommendedName>
        <fullName evidence="6">Peptide-N(4)-(N-acetyl-beta-glucosaminyl)asparagine amidase</fullName>
        <ecNumber evidence="5">3.5.1.52</ecNumber>
    </recommendedName>
    <alternativeName>
        <fullName evidence="10">Peptide:N-glycanase</fullName>
    </alternativeName>
</protein>
<dbReference type="GO" id="GO:0005829">
    <property type="term" value="C:cytosol"/>
    <property type="evidence" value="ECO:0007669"/>
    <property type="project" value="TreeGrafter"/>
</dbReference>
<name>A0A812P917_9DINO</name>
<keyword evidence="9" id="KW-0862">Zinc</keyword>
<evidence type="ECO:0000259" key="11">
    <source>
        <dbReference type="PROSITE" id="PS50022"/>
    </source>
</evidence>
<comment type="catalytic activity">
    <reaction evidence="1">
        <text>Hydrolysis of an N(4)-(acetyl-beta-D-glucosaminyl)asparagine residue in which the glucosamine residue may be further glycosylated, to yield a (substituted) N-acetyl-beta-D-glucosaminylamine and a peptide containing an aspartate residue.</text>
        <dbReference type="EC" id="3.5.1.52"/>
    </reaction>
</comment>
<evidence type="ECO:0000256" key="4">
    <source>
        <dbReference type="ARBA" id="ARBA00009390"/>
    </source>
</evidence>
<keyword evidence="14" id="KW-1185">Reference proteome</keyword>
<dbReference type="InterPro" id="IPR000421">
    <property type="entry name" value="FA58C"/>
</dbReference>
<dbReference type="InterPro" id="IPR002931">
    <property type="entry name" value="Transglutaminase-like"/>
</dbReference>
<dbReference type="SUPFAM" id="SSF54001">
    <property type="entry name" value="Cysteine proteinases"/>
    <property type="match status" value="1"/>
</dbReference>
<dbReference type="GO" id="GO:0005634">
    <property type="term" value="C:nucleus"/>
    <property type="evidence" value="ECO:0007669"/>
    <property type="project" value="TreeGrafter"/>
</dbReference>
<dbReference type="SMART" id="SM00460">
    <property type="entry name" value="TGc"/>
    <property type="match status" value="1"/>
</dbReference>
<dbReference type="Gene3D" id="3.40.30.10">
    <property type="entry name" value="Glutaredoxin"/>
    <property type="match status" value="1"/>
</dbReference>
<comment type="caution">
    <text evidence="13">The sequence shown here is derived from an EMBL/GenBank/DDBJ whole genome shotgun (WGS) entry which is preliminary data.</text>
</comment>
<dbReference type="Pfam" id="PF00754">
    <property type="entry name" value="F5_F8_type_C"/>
    <property type="match status" value="1"/>
</dbReference>
<evidence type="ECO:0000256" key="1">
    <source>
        <dbReference type="ARBA" id="ARBA00001650"/>
    </source>
</evidence>
<dbReference type="GO" id="GO:0046872">
    <property type="term" value="F:metal ion binding"/>
    <property type="evidence" value="ECO:0007669"/>
    <property type="project" value="UniProtKB-KW"/>
</dbReference>
<dbReference type="PROSITE" id="PS50022">
    <property type="entry name" value="FA58C_3"/>
    <property type="match status" value="1"/>
</dbReference>
<comment type="cofactor">
    <cofactor evidence="2">
        <name>Zn(2+)</name>
        <dbReference type="ChEBI" id="CHEBI:29105"/>
    </cofactor>
</comment>
<accession>A0A812P917</accession>
<comment type="similarity">
    <text evidence="4">Belongs to the transglutaminase-like superfamily. PNGase family.</text>
</comment>
<dbReference type="InterPro" id="IPR038765">
    <property type="entry name" value="Papain-like_cys_pep_sf"/>
</dbReference>
<organism evidence="13 14">
    <name type="scientific">Symbiodinium natans</name>
    <dbReference type="NCBI Taxonomy" id="878477"/>
    <lineage>
        <taxon>Eukaryota</taxon>
        <taxon>Sar</taxon>
        <taxon>Alveolata</taxon>
        <taxon>Dinophyceae</taxon>
        <taxon>Suessiales</taxon>
        <taxon>Symbiodiniaceae</taxon>
        <taxon>Symbiodinium</taxon>
    </lineage>
</organism>
<dbReference type="InterPro" id="IPR013766">
    <property type="entry name" value="Thioredoxin_domain"/>
</dbReference>
<evidence type="ECO:0000256" key="9">
    <source>
        <dbReference type="ARBA" id="ARBA00022833"/>
    </source>
</evidence>
<dbReference type="Proteomes" id="UP000604046">
    <property type="component" value="Unassembled WGS sequence"/>
</dbReference>
<feature type="domain" description="Thioredoxin" evidence="12">
    <location>
        <begin position="1"/>
        <end position="147"/>
    </location>
</feature>